<sequence>MNYCLVKNPRHRIRPLTHIHATCHAGAIPAGREFYWLRWQREKIPVPTTSRGNASKLPLATEDGLASPTNLGKYQRFFPFSPYSKPLSESGTMSLASFCVIRGACQWDPQPGI</sequence>
<reference evidence="1 2" key="1">
    <citation type="submission" date="2014-04" db="EMBL/GenBank/DDBJ databases">
        <authorList>
            <consortium name="DOE Joint Genome Institute"/>
            <person name="Kuo A."/>
            <person name="Kohler A."/>
            <person name="Jargeat P."/>
            <person name="Nagy L.G."/>
            <person name="Floudas D."/>
            <person name="Copeland A."/>
            <person name="Barry K.W."/>
            <person name="Cichocki N."/>
            <person name="Veneault-Fourrey C."/>
            <person name="LaButti K."/>
            <person name="Lindquist E.A."/>
            <person name="Lipzen A."/>
            <person name="Lundell T."/>
            <person name="Morin E."/>
            <person name="Murat C."/>
            <person name="Sun H."/>
            <person name="Tunlid A."/>
            <person name="Henrissat B."/>
            <person name="Grigoriev I.V."/>
            <person name="Hibbett D.S."/>
            <person name="Martin F."/>
            <person name="Nordberg H.P."/>
            <person name="Cantor M.N."/>
            <person name="Hua S.X."/>
        </authorList>
    </citation>
    <scope>NUCLEOTIDE SEQUENCE [LARGE SCALE GENOMIC DNA]</scope>
    <source>
        <strain evidence="1 2">Ve08.2h10</strain>
    </source>
</reference>
<dbReference type="HOGENOM" id="CLU_2134317_0_0_1"/>
<dbReference type="InParanoid" id="A0A0D0DX28"/>
<keyword evidence="2" id="KW-1185">Reference proteome</keyword>
<accession>A0A0D0DX28</accession>
<proteinExistence type="predicted"/>
<protein>
    <submittedName>
        <fullName evidence="1">Uncharacterized protein</fullName>
    </submittedName>
</protein>
<evidence type="ECO:0000313" key="1">
    <source>
        <dbReference type="EMBL" id="KIK94551.1"/>
    </source>
</evidence>
<dbReference type="Proteomes" id="UP000054538">
    <property type="component" value="Unassembled WGS sequence"/>
</dbReference>
<reference evidence="2" key="2">
    <citation type="submission" date="2015-01" db="EMBL/GenBank/DDBJ databases">
        <title>Evolutionary Origins and Diversification of the Mycorrhizal Mutualists.</title>
        <authorList>
            <consortium name="DOE Joint Genome Institute"/>
            <consortium name="Mycorrhizal Genomics Consortium"/>
            <person name="Kohler A."/>
            <person name="Kuo A."/>
            <person name="Nagy L.G."/>
            <person name="Floudas D."/>
            <person name="Copeland A."/>
            <person name="Barry K.W."/>
            <person name="Cichocki N."/>
            <person name="Veneault-Fourrey C."/>
            <person name="LaButti K."/>
            <person name="Lindquist E.A."/>
            <person name="Lipzen A."/>
            <person name="Lundell T."/>
            <person name="Morin E."/>
            <person name="Murat C."/>
            <person name="Riley R."/>
            <person name="Ohm R."/>
            <person name="Sun H."/>
            <person name="Tunlid A."/>
            <person name="Henrissat B."/>
            <person name="Grigoriev I.V."/>
            <person name="Hibbett D.S."/>
            <person name="Martin F."/>
        </authorList>
    </citation>
    <scope>NUCLEOTIDE SEQUENCE [LARGE SCALE GENOMIC DNA]</scope>
    <source>
        <strain evidence="2">Ve08.2h10</strain>
    </source>
</reference>
<name>A0A0D0DX28_9AGAM</name>
<gene>
    <name evidence="1" type="ORF">PAXRUDRAFT_827868</name>
</gene>
<dbReference type="EMBL" id="KN825098">
    <property type="protein sequence ID" value="KIK94551.1"/>
    <property type="molecule type" value="Genomic_DNA"/>
</dbReference>
<organism evidence="1 2">
    <name type="scientific">Paxillus rubicundulus Ve08.2h10</name>
    <dbReference type="NCBI Taxonomy" id="930991"/>
    <lineage>
        <taxon>Eukaryota</taxon>
        <taxon>Fungi</taxon>
        <taxon>Dikarya</taxon>
        <taxon>Basidiomycota</taxon>
        <taxon>Agaricomycotina</taxon>
        <taxon>Agaricomycetes</taxon>
        <taxon>Agaricomycetidae</taxon>
        <taxon>Boletales</taxon>
        <taxon>Paxilineae</taxon>
        <taxon>Paxillaceae</taxon>
        <taxon>Paxillus</taxon>
    </lineage>
</organism>
<dbReference type="AlphaFoldDB" id="A0A0D0DX28"/>
<evidence type="ECO:0000313" key="2">
    <source>
        <dbReference type="Proteomes" id="UP000054538"/>
    </source>
</evidence>